<organism evidence="1 2">
    <name type="scientific">Schizopora paradoxa</name>
    <dbReference type="NCBI Taxonomy" id="27342"/>
    <lineage>
        <taxon>Eukaryota</taxon>
        <taxon>Fungi</taxon>
        <taxon>Dikarya</taxon>
        <taxon>Basidiomycota</taxon>
        <taxon>Agaricomycotina</taxon>
        <taxon>Agaricomycetes</taxon>
        <taxon>Hymenochaetales</taxon>
        <taxon>Schizoporaceae</taxon>
        <taxon>Schizopora</taxon>
    </lineage>
</organism>
<reference evidence="1 2" key="1">
    <citation type="submission" date="2015-04" db="EMBL/GenBank/DDBJ databases">
        <title>Complete genome sequence of Schizopora paradoxa KUC8140, a cosmopolitan wood degrader in East Asia.</title>
        <authorList>
            <consortium name="DOE Joint Genome Institute"/>
            <person name="Min B."/>
            <person name="Park H."/>
            <person name="Jang Y."/>
            <person name="Kim J.-J."/>
            <person name="Kim K.H."/>
            <person name="Pangilinan J."/>
            <person name="Lipzen A."/>
            <person name="Riley R."/>
            <person name="Grigoriev I.V."/>
            <person name="Spatafora J.W."/>
            <person name="Choi I.-G."/>
        </authorList>
    </citation>
    <scope>NUCLEOTIDE SEQUENCE [LARGE SCALE GENOMIC DNA]</scope>
    <source>
        <strain evidence="1 2">KUC8140</strain>
    </source>
</reference>
<keyword evidence="2" id="KW-1185">Reference proteome</keyword>
<evidence type="ECO:0000313" key="2">
    <source>
        <dbReference type="Proteomes" id="UP000053477"/>
    </source>
</evidence>
<proteinExistence type="predicted"/>
<dbReference type="AlphaFoldDB" id="A0A0H2RSH9"/>
<name>A0A0H2RSH9_9AGAM</name>
<dbReference type="OrthoDB" id="5418601at2759"/>
<evidence type="ECO:0008006" key="3">
    <source>
        <dbReference type="Google" id="ProtNLM"/>
    </source>
</evidence>
<evidence type="ECO:0000313" key="1">
    <source>
        <dbReference type="EMBL" id="KLO14814.1"/>
    </source>
</evidence>
<dbReference type="InParanoid" id="A0A0H2RSH9"/>
<accession>A0A0H2RSH9</accession>
<sequence length="877" mass="100720">MNSFSRSIENKPEAHLGVGGLPSDLAESRYTTSKELLMQLNRVFKTSLKLDCHRLEQLLESFISQGLDFGAICARSRRIWPRPLDPIRRDEVWWSIKEGKSWSEIEAVERFSFMERLGTVNTFVHDADPNDTQNAVKPAVNNKPRRLWDLHANRIIPYHYSYLLRSHSSAKVIAEDFFFCVIEHDWTNDEERFYTPINEYKWHVPLPKNVDLEAIRRLLLDKGQEYAWLDVLCLCQESQDPVKEEVRREEWAVDWPIIRGLIERRSSWVLKCSYRDNRVEFSSRSPITGIEKLKVGVPMQEEAILHPDVLNSKQADVHYTGAEQIVGKLNEIFNTTLAVDPLRDLLDSLISQGLDFGSIYARLRPNVDPLSIKTNFLWPMESTGGLKTLDLPNARTSKGRDREDVTFRAISIGTAFAERHGKLDAQDREKSIDGQSIVNQTSVKPRRLWDLLANRVVPYEYSYSFRKRNQSSGKPLDYPFCAISHSWTDDMVKVDTPINGHEWLVPVPKGIKLEVIRTELLNMGAEYVWLDVLCLRQHSLDPTKEEIRTQEWEVDLPTIGVVFDRYAHRVVRYMNGLGRPFEAFGWDHEKHWLNRAWTLQEVKHNSLMGGIPEGVANPQEVVSSDTGERLQERLDIIGTIESRRGLEAFPLLINSMRLRSSANPVDKVLGIAMICCKDRLPIYKEKDDTEKAWTTCLEYLPPAFVVMFIFNFLGPGDGSVAWRPSWNQLMSKDVLERFGISFYPVHKGRPMQVFPDGSASYMGPTYDGHFTPTKRGRGVISMSGIWTFEVRLDPNTNLPSGSYTLLGCYEYESRWVLGTMSYDSSGGALSKLFRKMATLIVGESESESESDDSPTKEVFLRSHFDLFKTNEPLCRFV</sequence>
<dbReference type="Proteomes" id="UP000053477">
    <property type="component" value="Unassembled WGS sequence"/>
</dbReference>
<dbReference type="EMBL" id="KQ085938">
    <property type="protein sequence ID" value="KLO14814.1"/>
    <property type="molecule type" value="Genomic_DNA"/>
</dbReference>
<protein>
    <recommendedName>
        <fullName evidence="3">Heterokaryon incompatibility domain-containing protein</fullName>
    </recommendedName>
</protein>
<gene>
    <name evidence="1" type="ORF">SCHPADRAFT_293610</name>
</gene>